<evidence type="ECO:0008006" key="7">
    <source>
        <dbReference type="Google" id="ProtNLM"/>
    </source>
</evidence>
<dbReference type="SUPFAM" id="SSF48264">
    <property type="entry name" value="Cytochrome P450"/>
    <property type="match status" value="1"/>
</dbReference>
<dbReference type="InterPro" id="IPR001128">
    <property type="entry name" value="Cyt_P450"/>
</dbReference>
<name>A0AAV9NE37_9EURO</name>
<evidence type="ECO:0000256" key="2">
    <source>
        <dbReference type="ARBA" id="ARBA00022617"/>
    </source>
</evidence>
<dbReference type="EMBL" id="JAVRRD010000009">
    <property type="protein sequence ID" value="KAK5055368.1"/>
    <property type="molecule type" value="Genomic_DNA"/>
</dbReference>
<comment type="similarity">
    <text evidence="1">Belongs to the cytochrome P450 family.</text>
</comment>
<dbReference type="AlphaFoldDB" id="A0AAV9NE37"/>
<gene>
    <name evidence="5" type="ORF">LTR84_013118</name>
</gene>
<dbReference type="PANTHER" id="PTHR24304">
    <property type="entry name" value="CYTOCHROME P450 FAMILY 7"/>
    <property type="match status" value="1"/>
</dbReference>
<dbReference type="GO" id="GO:0005506">
    <property type="term" value="F:iron ion binding"/>
    <property type="evidence" value="ECO:0007669"/>
    <property type="project" value="InterPro"/>
</dbReference>
<evidence type="ECO:0000313" key="6">
    <source>
        <dbReference type="Proteomes" id="UP001358417"/>
    </source>
</evidence>
<accession>A0AAV9NE37</accession>
<evidence type="ECO:0000256" key="3">
    <source>
        <dbReference type="ARBA" id="ARBA00022723"/>
    </source>
</evidence>
<dbReference type="GeneID" id="89981254"/>
<dbReference type="PANTHER" id="PTHR24304:SF2">
    <property type="entry name" value="24-HYDROXYCHOLESTEROL 7-ALPHA-HYDROXYLASE"/>
    <property type="match status" value="1"/>
</dbReference>
<dbReference type="Gene3D" id="1.10.630.10">
    <property type="entry name" value="Cytochrome P450"/>
    <property type="match status" value="1"/>
</dbReference>
<dbReference type="Proteomes" id="UP001358417">
    <property type="component" value="Unassembled WGS sequence"/>
</dbReference>
<comment type="caution">
    <text evidence="5">The sequence shown here is derived from an EMBL/GenBank/DDBJ whole genome shotgun (WGS) entry which is preliminary data.</text>
</comment>
<dbReference type="GO" id="GO:0008395">
    <property type="term" value="F:steroid hydroxylase activity"/>
    <property type="evidence" value="ECO:0007669"/>
    <property type="project" value="TreeGrafter"/>
</dbReference>
<keyword evidence="4" id="KW-0408">Iron</keyword>
<dbReference type="GO" id="GO:0020037">
    <property type="term" value="F:heme binding"/>
    <property type="evidence" value="ECO:0007669"/>
    <property type="project" value="InterPro"/>
</dbReference>
<dbReference type="InterPro" id="IPR036396">
    <property type="entry name" value="Cyt_P450_sf"/>
</dbReference>
<organism evidence="5 6">
    <name type="scientific">Exophiala bonariae</name>
    <dbReference type="NCBI Taxonomy" id="1690606"/>
    <lineage>
        <taxon>Eukaryota</taxon>
        <taxon>Fungi</taxon>
        <taxon>Dikarya</taxon>
        <taxon>Ascomycota</taxon>
        <taxon>Pezizomycotina</taxon>
        <taxon>Eurotiomycetes</taxon>
        <taxon>Chaetothyriomycetidae</taxon>
        <taxon>Chaetothyriales</taxon>
        <taxon>Herpotrichiellaceae</taxon>
        <taxon>Exophiala</taxon>
    </lineage>
</organism>
<proteinExistence type="inferred from homology"/>
<evidence type="ECO:0000313" key="5">
    <source>
        <dbReference type="EMBL" id="KAK5055368.1"/>
    </source>
</evidence>
<dbReference type="CDD" id="cd11040">
    <property type="entry name" value="CYP7_CYP8-like"/>
    <property type="match status" value="1"/>
</dbReference>
<sequence length="508" mass="56922">MLPYAVPWLGHALEFLSEEPGSFWRMLRGKLRATGAEVEICTILMGGQRAHVISSAAAVQAVFKNKTMSRELFNHQLARNCLGASQADAEKIWPPAALLAAAAEKDRNEEREGMEALNHEHLLSKTAVTTLLNRFKECFDASLENADIDGEWKTIDLLAWLKTRMFNASTTAVLGSKILEMNPKLAEHYWHYDSGFLPRFYGLPKLLKPEAYLHMEELLSQTERWVQDNLDKYDRNPPEEPEWEPDFGAKIVRARHRLFERVGLTLRGRAAFDLGLLFGLNANAVPITGWVLLHLLSPVTPKDVLSRVMDEVKGAQLDNGEIDIAVLSSQPLLNSVLHETLRHYVDSLVTRQLASDTIMDGYLLKKDDLIMAPSSLSQHDSLFWEEEDHSPPADTWYAERFLKHNPTTGKDEFSSSWTSGKFFPFGGGGYICPGRVFAKQEVLLAVASILVQFEVKFDQYLGTDKGGNIVELGSQPTGFPVVKRQYAGNGTLQMDGDIRSKSGEEDDC</sequence>
<dbReference type="RefSeq" id="XP_064707799.1">
    <property type="nucleotide sequence ID" value="XM_064856623.1"/>
</dbReference>
<dbReference type="InterPro" id="IPR050529">
    <property type="entry name" value="CYP450_sterol_14alpha_dmase"/>
</dbReference>
<protein>
    <recommendedName>
        <fullName evidence="7">Cytochrome P450</fullName>
    </recommendedName>
</protein>
<reference evidence="5 6" key="1">
    <citation type="submission" date="2023-08" db="EMBL/GenBank/DDBJ databases">
        <title>Black Yeasts Isolated from many extreme environments.</title>
        <authorList>
            <person name="Coleine C."/>
            <person name="Stajich J.E."/>
            <person name="Selbmann L."/>
        </authorList>
    </citation>
    <scope>NUCLEOTIDE SEQUENCE [LARGE SCALE GENOMIC DNA]</scope>
    <source>
        <strain evidence="5 6">CCFEE 5792</strain>
    </source>
</reference>
<keyword evidence="6" id="KW-1185">Reference proteome</keyword>
<dbReference type="GO" id="GO:0016705">
    <property type="term" value="F:oxidoreductase activity, acting on paired donors, with incorporation or reduction of molecular oxygen"/>
    <property type="evidence" value="ECO:0007669"/>
    <property type="project" value="InterPro"/>
</dbReference>
<evidence type="ECO:0000256" key="1">
    <source>
        <dbReference type="ARBA" id="ARBA00010617"/>
    </source>
</evidence>
<keyword evidence="2" id="KW-0349">Heme</keyword>
<evidence type="ECO:0000256" key="4">
    <source>
        <dbReference type="ARBA" id="ARBA00023004"/>
    </source>
</evidence>
<keyword evidence="3" id="KW-0479">Metal-binding</keyword>
<dbReference type="Pfam" id="PF00067">
    <property type="entry name" value="p450"/>
    <property type="match status" value="1"/>
</dbReference>